<proteinExistence type="inferred from homology"/>
<name>A0A9P5T9R2_9AGAM</name>
<feature type="coiled-coil region" evidence="10">
    <location>
        <begin position="591"/>
        <end position="699"/>
    </location>
</feature>
<dbReference type="Proteomes" id="UP000759537">
    <property type="component" value="Unassembled WGS sequence"/>
</dbReference>
<evidence type="ECO:0000256" key="5">
    <source>
        <dbReference type="ARBA" id="ARBA00023136"/>
    </source>
</evidence>
<feature type="coiled-coil region" evidence="10">
    <location>
        <begin position="797"/>
        <end position="867"/>
    </location>
</feature>
<keyword evidence="6" id="KW-0576">Peroxisome</keyword>
<dbReference type="AlphaFoldDB" id="A0A9P5T9R2"/>
<evidence type="ECO:0000313" key="13">
    <source>
        <dbReference type="EMBL" id="KAF8481177.1"/>
    </source>
</evidence>
<evidence type="ECO:0000256" key="1">
    <source>
        <dbReference type="ARBA" id="ARBA00005443"/>
    </source>
</evidence>
<evidence type="ECO:0000256" key="4">
    <source>
        <dbReference type="ARBA" id="ARBA00023010"/>
    </source>
</evidence>
<feature type="compositionally biased region" description="Polar residues" evidence="11">
    <location>
        <begin position="298"/>
        <end position="317"/>
    </location>
</feature>
<feature type="region of interest" description="Disordered" evidence="11">
    <location>
        <begin position="230"/>
        <end position="351"/>
    </location>
</feature>
<evidence type="ECO:0000256" key="10">
    <source>
        <dbReference type="SAM" id="Coils"/>
    </source>
</evidence>
<reference evidence="13" key="2">
    <citation type="journal article" date="2020" name="Nat. Commun.">
        <title>Large-scale genome sequencing of mycorrhizal fungi provides insights into the early evolution of symbiotic traits.</title>
        <authorList>
            <person name="Miyauchi S."/>
            <person name="Kiss E."/>
            <person name="Kuo A."/>
            <person name="Drula E."/>
            <person name="Kohler A."/>
            <person name="Sanchez-Garcia M."/>
            <person name="Morin E."/>
            <person name="Andreopoulos B."/>
            <person name="Barry K.W."/>
            <person name="Bonito G."/>
            <person name="Buee M."/>
            <person name="Carver A."/>
            <person name="Chen C."/>
            <person name="Cichocki N."/>
            <person name="Clum A."/>
            <person name="Culley D."/>
            <person name="Crous P.W."/>
            <person name="Fauchery L."/>
            <person name="Girlanda M."/>
            <person name="Hayes R.D."/>
            <person name="Keri Z."/>
            <person name="LaButti K."/>
            <person name="Lipzen A."/>
            <person name="Lombard V."/>
            <person name="Magnuson J."/>
            <person name="Maillard F."/>
            <person name="Murat C."/>
            <person name="Nolan M."/>
            <person name="Ohm R.A."/>
            <person name="Pangilinan J."/>
            <person name="Pereira M.F."/>
            <person name="Perotto S."/>
            <person name="Peter M."/>
            <person name="Pfister S."/>
            <person name="Riley R."/>
            <person name="Sitrit Y."/>
            <person name="Stielow J.B."/>
            <person name="Szollosi G."/>
            <person name="Zifcakova L."/>
            <person name="Stursova M."/>
            <person name="Spatafora J.W."/>
            <person name="Tedersoo L."/>
            <person name="Vaario L.M."/>
            <person name="Yamada A."/>
            <person name="Yan M."/>
            <person name="Wang P."/>
            <person name="Xu J."/>
            <person name="Bruns T."/>
            <person name="Baldrian P."/>
            <person name="Vilgalys R."/>
            <person name="Dunand C."/>
            <person name="Henrissat B."/>
            <person name="Grigoriev I.V."/>
            <person name="Hibbett D."/>
            <person name="Nagy L.G."/>
            <person name="Martin F.M."/>
        </authorList>
    </citation>
    <scope>NUCLEOTIDE SEQUENCE</scope>
    <source>
        <strain evidence="13">Prilba</strain>
    </source>
</reference>
<dbReference type="PROSITE" id="PS50913">
    <property type="entry name" value="GRIP"/>
    <property type="match status" value="1"/>
</dbReference>
<dbReference type="OrthoDB" id="1926336at2759"/>
<dbReference type="EMBL" id="WHVB01000007">
    <property type="protein sequence ID" value="KAF8481177.1"/>
    <property type="molecule type" value="Genomic_DNA"/>
</dbReference>
<feature type="compositionally biased region" description="Pro residues" evidence="11">
    <location>
        <begin position="238"/>
        <end position="248"/>
    </location>
</feature>
<accession>A0A9P5T9R2</accession>
<feature type="compositionally biased region" description="Low complexity" evidence="11">
    <location>
        <begin position="249"/>
        <end position="272"/>
    </location>
</feature>
<evidence type="ECO:0000256" key="9">
    <source>
        <dbReference type="ARBA" id="ARBA00046271"/>
    </source>
</evidence>
<dbReference type="GO" id="GO:1990429">
    <property type="term" value="C:peroxisomal importomer complex"/>
    <property type="evidence" value="ECO:0007669"/>
    <property type="project" value="TreeGrafter"/>
</dbReference>
<dbReference type="GO" id="GO:0016560">
    <property type="term" value="P:protein import into peroxisome matrix, docking"/>
    <property type="evidence" value="ECO:0007669"/>
    <property type="project" value="InterPro"/>
</dbReference>
<keyword evidence="14" id="KW-1185">Reference proteome</keyword>
<dbReference type="Gene3D" id="1.10.220.60">
    <property type="entry name" value="GRIP domain"/>
    <property type="match status" value="1"/>
</dbReference>
<keyword evidence="4" id="KW-0811">Translocation</keyword>
<evidence type="ECO:0000256" key="8">
    <source>
        <dbReference type="ARBA" id="ARBA00029691"/>
    </source>
</evidence>
<dbReference type="InterPro" id="IPR036388">
    <property type="entry name" value="WH-like_DNA-bd_sf"/>
</dbReference>
<evidence type="ECO:0000256" key="6">
    <source>
        <dbReference type="ARBA" id="ARBA00023140"/>
    </source>
</evidence>
<evidence type="ECO:0000256" key="3">
    <source>
        <dbReference type="ARBA" id="ARBA00022927"/>
    </source>
</evidence>
<protein>
    <recommendedName>
        <fullName evidence="7">Peroxisomal membrane protein PEX14</fullName>
    </recommendedName>
    <alternativeName>
        <fullName evidence="8">Peroxin-14</fullName>
    </alternativeName>
</protein>
<feature type="coiled-coil region" evidence="10">
    <location>
        <begin position="531"/>
        <end position="565"/>
    </location>
</feature>
<evidence type="ECO:0000256" key="7">
    <source>
        <dbReference type="ARBA" id="ARBA00029502"/>
    </source>
</evidence>
<evidence type="ECO:0000256" key="2">
    <source>
        <dbReference type="ARBA" id="ARBA00022448"/>
    </source>
</evidence>
<comment type="caution">
    <text evidence="13">The sequence shown here is derived from an EMBL/GenBank/DDBJ whole genome shotgun (WGS) entry which is preliminary data.</text>
</comment>
<dbReference type="InterPro" id="IPR000237">
    <property type="entry name" value="GRIP_dom"/>
</dbReference>
<sequence>MADRQEYIRNAVSFLADPKAQASPLAQRIQFLEAKGLSGPEIEEALRQANSPRPLPSHIQQPPYGPVYGPLPYVPQLNPPWDWRDYFITAVVSGSLAYGAIALARKYLFPHLQPPSSTAYEEDRDALTAQFDAAEALLKDIRSETSAVKVAVENQQEKVDKATTDVEAAVKQMIEGESRARNEMREIREEVNNIREMIPKMIEKNKDAQTQSLGELQQDLKSLKTLLLSRTPSTSSAPPLPTFPPRPSIPSWQLSESSASSDASTRPDPSTSGQLPSPAKPLKGKLEDRLRASFTIGEVSNPSTPAASTRVSPTPQFVSEHPLSIDHPLSPSAIPLPCSPPPHDDHEPLPVDASLTLPDPLSSMSPGVSDKLSLSDTGSDIVIEPEPANQYSPQTSPVADSPIISQVPEQKLAASEEGAEMYDATQSIITSSISCDQGNTIPDVSDMEIAQADRRQSAEVPIPTEESQSGLSFPDGVETLRERLKLMEQQFADVSASFAELQAEKLAADNVLQEMTPVQGCQDAVGLHNYLQNTQLKVEMLQDDVSRLTGKLTRQDERIEELRETHRLESGSQIELVDELRGQIQQNEALLKASRSSNSQLEADIAKQRTEMDQLRAEVEKLSGLAKGEEEKCSKAINHLKTVRQRLVKAEKEREDALKEVAALKEGQKAEHEKEQLDRERLQGELNKLKVEKEVSLADLRAQFEKDLMASRQRSEKEISALRGQFELETVTAQSRQEHALGLKNSQVDQLERSIQSLTVEKDSLFDQLQIRQAEGESAQSLLEVLQSQNTELQYQVREKDGRIALLNEELSDSRQEQHFGVSDPSTSPEEVAKLLAAAESRHEAKLSALKQRLASMEAERVEVEAEWRRKVEAKLQEAQRWKSMVDTASQNRQDDDDRTQGLQVEVERLRLATRTHEYDVSQLKRQIERLTLEEETSKQQLSEQVKRISTLDHQLEEVTAKELQARTHNKARSRFFISTDRSSHTLREELRKVQSSAALLDRQRGPGIGYWSSTNSPDFNASLSSVSSRSPGSSRPESPVAKSNDVEMNLEYLRNVILQFLEHKEMRPDLVRVLSTILRFTPQETRRLIAKV</sequence>
<evidence type="ECO:0000259" key="12">
    <source>
        <dbReference type="PROSITE" id="PS50913"/>
    </source>
</evidence>
<dbReference type="InterPro" id="IPR006785">
    <property type="entry name" value="Pex14_N"/>
</dbReference>
<keyword evidence="3" id="KW-0653">Protein transport</keyword>
<dbReference type="SMART" id="SM00755">
    <property type="entry name" value="Grip"/>
    <property type="match status" value="1"/>
</dbReference>
<comment type="subcellular location">
    <subcellularLocation>
        <location evidence="9">Peroxisome membrane</location>
    </subcellularLocation>
</comment>
<dbReference type="PANTHER" id="PTHR23058:SF0">
    <property type="entry name" value="PEROXISOMAL MEMBRANE PROTEIN PEX14"/>
    <property type="match status" value="1"/>
</dbReference>
<organism evidence="13 14">
    <name type="scientific">Russula ochroleuca</name>
    <dbReference type="NCBI Taxonomy" id="152965"/>
    <lineage>
        <taxon>Eukaryota</taxon>
        <taxon>Fungi</taxon>
        <taxon>Dikarya</taxon>
        <taxon>Basidiomycota</taxon>
        <taxon>Agaricomycotina</taxon>
        <taxon>Agaricomycetes</taxon>
        <taxon>Russulales</taxon>
        <taxon>Russulaceae</taxon>
        <taxon>Russula</taxon>
    </lineage>
</organism>
<reference evidence="13" key="1">
    <citation type="submission" date="2019-10" db="EMBL/GenBank/DDBJ databases">
        <authorList>
            <consortium name="DOE Joint Genome Institute"/>
            <person name="Kuo A."/>
            <person name="Miyauchi S."/>
            <person name="Kiss E."/>
            <person name="Drula E."/>
            <person name="Kohler A."/>
            <person name="Sanchez-Garcia M."/>
            <person name="Andreopoulos B."/>
            <person name="Barry K.W."/>
            <person name="Bonito G."/>
            <person name="Buee M."/>
            <person name="Carver A."/>
            <person name="Chen C."/>
            <person name="Cichocki N."/>
            <person name="Clum A."/>
            <person name="Culley D."/>
            <person name="Crous P.W."/>
            <person name="Fauchery L."/>
            <person name="Girlanda M."/>
            <person name="Hayes R."/>
            <person name="Keri Z."/>
            <person name="LaButti K."/>
            <person name="Lipzen A."/>
            <person name="Lombard V."/>
            <person name="Magnuson J."/>
            <person name="Maillard F."/>
            <person name="Morin E."/>
            <person name="Murat C."/>
            <person name="Nolan M."/>
            <person name="Ohm R."/>
            <person name="Pangilinan J."/>
            <person name="Pereira M."/>
            <person name="Perotto S."/>
            <person name="Peter M."/>
            <person name="Riley R."/>
            <person name="Sitrit Y."/>
            <person name="Stielow B."/>
            <person name="Szollosi G."/>
            <person name="Zifcakova L."/>
            <person name="Stursova M."/>
            <person name="Spatafora J.W."/>
            <person name="Tedersoo L."/>
            <person name="Vaario L.-M."/>
            <person name="Yamada A."/>
            <person name="Yan M."/>
            <person name="Wang P."/>
            <person name="Xu J."/>
            <person name="Bruns T."/>
            <person name="Baldrian P."/>
            <person name="Vilgalys R."/>
            <person name="Henrissat B."/>
            <person name="Grigoriev I.V."/>
            <person name="Hibbett D."/>
            <person name="Nagy L.G."/>
            <person name="Martin F.M."/>
        </authorList>
    </citation>
    <scope>NUCLEOTIDE SEQUENCE</scope>
    <source>
        <strain evidence="13">Prilba</strain>
    </source>
</reference>
<dbReference type="Pfam" id="PF04695">
    <property type="entry name" value="Pex14_N"/>
    <property type="match status" value="1"/>
</dbReference>
<evidence type="ECO:0000313" key="14">
    <source>
        <dbReference type="Proteomes" id="UP000759537"/>
    </source>
</evidence>
<keyword evidence="5" id="KW-0472">Membrane</keyword>
<feature type="coiled-coil region" evidence="10">
    <location>
        <begin position="477"/>
        <end position="504"/>
    </location>
</feature>
<dbReference type="Gene3D" id="1.10.10.10">
    <property type="entry name" value="Winged helix-like DNA-binding domain superfamily/Winged helix DNA-binding domain"/>
    <property type="match status" value="1"/>
</dbReference>
<dbReference type="GO" id="GO:0005102">
    <property type="term" value="F:signaling receptor binding"/>
    <property type="evidence" value="ECO:0007669"/>
    <property type="project" value="TreeGrafter"/>
</dbReference>
<keyword evidence="10" id="KW-0175">Coiled coil</keyword>
<gene>
    <name evidence="13" type="ORF">DFH94DRAFT_629919</name>
</gene>
<feature type="coiled-coil region" evidence="10">
    <location>
        <begin position="124"/>
        <end position="204"/>
    </location>
</feature>
<evidence type="ECO:0000256" key="11">
    <source>
        <dbReference type="SAM" id="MobiDB-lite"/>
    </source>
</evidence>
<feature type="compositionally biased region" description="Low complexity" evidence="11">
    <location>
        <begin position="1023"/>
        <end position="1041"/>
    </location>
</feature>
<dbReference type="InterPro" id="IPR025655">
    <property type="entry name" value="PEX14"/>
</dbReference>
<feature type="region of interest" description="Disordered" evidence="11">
    <location>
        <begin position="1022"/>
        <end position="1043"/>
    </location>
</feature>
<dbReference type="PANTHER" id="PTHR23058">
    <property type="entry name" value="PEROXISOMAL MEMBRANE PROTEIN PEX14"/>
    <property type="match status" value="1"/>
</dbReference>
<feature type="domain" description="GRIP" evidence="12">
    <location>
        <begin position="1044"/>
        <end position="1092"/>
    </location>
</feature>
<dbReference type="Pfam" id="PF01465">
    <property type="entry name" value="GRIP"/>
    <property type="match status" value="1"/>
</dbReference>
<comment type="similarity">
    <text evidence="1">Belongs to the peroxin-14 family.</text>
</comment>
<keyword evidence="2" id="KW-0813">Transport</keyword>
<dbReference type="GO" id="GO:0005778">
    <property type="term" value="C:peroxisomal membrane"/>
    <property type="evidence" value="ECO:0007669"/>
    <property type="project" value="UniProtKB-SubCell"/>
</dbReference>